<evidence type="ECO:0000256" key="4">
    <source>
        <dbReference type="ARBA" id="ARBA00022989"/>
    </source>
</evidence>
<feature type="transmembrane region" description="Helical" evidence="6">
    <location>
        <begin position="293"/>
        <end position="311"/>
    </location>
</feature>
<comment type="caution">
    <text evidence="7">The sequence shown here is derived from an EMBL/GenBank/DDBJ whole genome shotgun (WGS) entry which is preliminary data.</text>
</comment>
<evidence type="ECO:0000313" key="7">
    <source>
        <dbReference type="EMBL" id="RFT15131.1"/>
    </source>
</evidence>
<gene>
    <name evidence="7" type="ORF">OP8BY_0595</name>
</gene>
<dbReference type="Pfam" id="PF03169">
    <property type="entry name" value="OPT"/>
    <property type="match status" value="1"/>
</dbReference>
<feature type="transmembrane region" description="Helical" evidence="6">
    <location>
        <begin position="222"/>
        <end position="240"/>
    </location>
</feature>
<dbReference type="InterPro" id="IPR004814">
    <property type="entry name" value="Oligopep_transpt"/>
</dbReference>
<feature type="transmembrane region" description="Helical" evidence="6">
    <location>
        <begin position="40"/>
        <end position="58"/>
    </location>
</feature>
<feature type="transmembrane region" description="Helical" evidence="6">
    <location>
        <begin position="430"/>
        <end position="451"/>
    </location>
</feature>
<evidence type="ECO:0000256" key="6">
    <source>
        <dbReference type="SAM" id="Phobius"/>
    </source>
</evidence>
<keyword evidence="2" id="KW-0813">Transport</keyword>
<protein>
    <submittedName>
        <fullName evidence="7">Oligopeptide transporter, OPT family</fullName>
    </submittedName>
</protein>
<feature type="transmembrane region" description="Helical" evidence="6">
    <location>
        <begin position="349"/>
        <end position="367"/>
    </location>
</feature>
<dbReference type="GO" id="GO:0016020">
    <property type="term" value="C:membrane"/>
    <property type="evidence" value="ECO:0007669"/>
    <property type="project" value="UniProtKB-SubCell"/>
</dbReference>
<evidence type="ECO:0000256" key="2">
    <source>
        <dbReference type="ARBA" id="ARBA00022448"/>
    </source>
</evidence>
<keyword evidence="3 6" id="KW-0812">Transmembrane</keyword>
<feature type="transmembrane region" description="Helical" evidence="6">
    <location>
        <begin position="64"/>
        <end position="82"/>
    </location>
</feature>
<name>A0A3E2BK70_9BACT</name>
<feature type="transmembrane region" description="Helical" evidence="6">
    <location>
        <begin position="550"/>
        <end position="569"/>
    </location>
</feature>
<feature type="transmembrane region" description="Helical" evidence="6">
    <location>
        <begin position="182"/>
        <end position="202"/>
    </location>
</feature>
<dbReference type="NCBIfam" id="TIGR00733">
    <property type="entry name" value="OPT family oligopeptide transporter"/>
    <property type="match status" value="1"/>
</dbReference>
<feature type="transmembrane region" description="Helical" evidence="6">
    <location>
        <begin position="472"/>
        <end position="489"/>
    </location>
</feature>
<feature type="transmembrane region" description="Helical" evidence="6">
    <location>
        <begin position="247"/>
        <end position="267"/>
    </location>
</feature>
<reference evidence="7 8" key="1">
    <citation type="submission" date="2018-08" db="EMBL/GenBank/DDBJ databases">
        <title>Genome analysis of the thermophilic bacterium of the candidate phylum Aminicenantes from deep subsurface aquifer revealed its physiology and ecological role.</title>
        <authorList>
            <person name="Kadnikov V.V."/>
            <person name="Mardanov A.V."/>
            <person name="Beletsky A.V."/>
            <person name="Karnachuk O.V."/>
            <person name="Ravin N.V."/>
        </authorList>
    </citation>
    <scope>NUCLEOTIDE SEQUENCE [LARGE SCALE GENOMIC DNA]</scope>
    <source>
        <strain evidence="7">BY38</strain>
    </source>
</reference>
<sequence>METAKKSLPPEAYRELGPGEKYTPLVPAERLIPEVTARSVLWGLFMALFFTFSMAYLGLKVGTVPEAAIPIAILAVGLGYTYSRKNTILENVIIQSIGAASGALVAGAIFTIPALFIIGLPIDIFKIFLSTFLGGCLGILFLIPLRRYFCVEQHGKLPFPEATATTEILVSGEGGGDQARPLILGVIISGIYEFLSIGVRLWDEVITFRFLPFMDRLAEKSRMVLKIDALSAFLGLGYVIGLRYNAIIVAGGLLSHFAFIPVIWFLGQHFTEAIYPGKIPIAQMSEVQIFTTYVRYIGIGAIFMAGVLGIIKSLPIMARAFSLGFKEILKGKQASAETIRTDRDLKMSTIIAGILVTAVAIFFYFLWISNLKFALIGVVICLVLSFLFTTVAATAIAIVGTNPVSGMTLITLILSSVILIGAGLSGQEGMGVALLIGAVVCTALAVSGSFITDLKIGYWIGATPRNQERFKFTGILVSALAVGVAIFILDKAFSFQSGALAAPQANLMAAVIRSLMSKEPVTWLLYGIGASIALVAELCKIPPLPLALGMYLPLELTTPLLVGGFLSHLVKKSSQDKELAEKRHNRGMLISSGFIAGGALMGIVLAVLKLAKLDHYVSLGIPMVLENGKWVDGTPAGWFSQYGEIISLVVFILLVGFVYWQSKKEK</sequence>
<organism evidence="7 8">
    <name type="scientific">Candidatus Saccharicenans subterraneus</name>
    <dbReference type="NCBI Taxonomy" id="2508984"/>
    <lineage>
        <taxon>Bacteria</taxon>
        <taxon>Candidatus Aminicenantota</taxon>
        <taxon>Candidatus Aminicenantia</taxon>
        <taxon>Candidatus Aminicenantales</taxon>
        <taxon>Candidatus Saccharicenantaceae</taxon>
        <taxon>Candidatus Saccharicenans</taxon>
    </lineage>
</organism>
<dbReference type="AlphaFoldDB" id="A0A3E2BK70"/>
<evidence type="ECO:0000313" key="8">
    <source>
        <dbReference type="Proteomes" id="UP000257323"/>
    </source>
</evidence>
<evidence type="ECO:0000256" key="1">
    <source>
        <dbReference type="ARBA" id="ARBA00004141"/>
    </source>
</evidence>
<dbReference type="GO" id="GO:0035673">
    <property type="term" value="F:oligopeptide transmembrane transporter activity"/>
    <property type="evidence" value="ECO:0007669"/>
    <property type="project" value="InterPro"/>
</dbReference>
<keyword evidence="4 6" id="KW-1133">Transmembrane helix</keyword>
<feature type="transmembrane region" description="Helical" evidence="6">
    <location>
        <begin position="94"/>
        <end position="118"/>
    </location>
</feature>
<evidence type="ECO:0000256" key="3">
    <source>
        <dbReference type="ARBA" id="ARBA00022692"/>
    </source>
</evidence>
<proteinExistence type="predicted"/>
<dbReference type="NCBIfam" id="TIGR00728">
    <property type="entry name" value="OPT_sfam"/>
    <property type="match status" value="1"/>
</dbReference>
<dbReference type="PANTHER" id="PTHR31645">
    <property type="entry name" value="OLIGOPEPTIDE TRANSPORTER YGL114W-RELATED"/>
    <property type="match status" value="1"/>
</dbReference>
<feature type="transmembrane region" description="Helical" evidence="6">
    <location>
        <begin position="589"/>
        <end position="608"/>
    </location>
</feature>
<dbReference type="EMBL" id="QUAH01000012">
    <property type="protein sequence ID" value="RFT15131.1"/>
    <property type="molecule type" value="Genomic_DNA"/>
</dbReference>
<keyword evidence="5 6" id="KW-0472">Membrane</keyword>
<dbReference type="InterPro" id="IPR045035">
    <property type="entry name" value="YSL-like"/>
</dbReference>
<accession>A0A3E2BK70</accession>
<dbReference type="InterPro" id="IPR004813">
    <property type="entry name" value="OPT"/>
</dbReference>
<feature type="transmembrane region" description="Helical" evidence="6">
    <location>
        <begin position="373"/>
        <end position="399"/>
    </location>
</feature>
<dbReference type="Proteomes" id="UP000257323">
    <property type="component" value="Unassembled WGS sequence"/>
</dbReference>
<dbReference type="PANTHER" id="PTHR31645:SF0">
    <property type="entry name" value="OLIGOPEPTIDE TRANSPORTER YGL114W-RELATED"/>
    <property type="match status" value="1"/>
</dbReference>
<feature type="transmembrane region" description="Helical" evidence="6">
    <location>
        <begin position="639"/>
        <end position="660"/>
    </location>
</feature>
<feature type="transmembrane region" description="Helical" evidence="6">
    <location>
        <begin position="124"/>
        <end position="143"/>
    </location>
</feature>
<feature type="transmembrane region" description="Helical" evidence="6">
    <location>
        <begin position="406"/>
        <end position="424"/>
    </location>
</feature>
<evidence type="ECO:0000256" key="5">
    <source>
        <dbReference type="ARBA" id="ARBA00023136"/>
    </source>
</evidence>
<comment type="subcellular location">
    <subcellularLocation>
        <location evidence="1">Membrane</location>
        <topology evidence="1">Multi-pass membrane protein</topology>
    </subcellularLocation>
</comment>